<dbReference type="EMBL" id="JAJJMB010015535">
    <property type="protein sequence ID" value="KAI3853770.1"/>
    <property type="molecule type" value="Genomic_DNA"/>
</dbReference>
<accession>A0AAD4S1V8</accession>
<comment type="caution">
    <text evidence="2">The sequence shown here is derived from an EMBL/GenBank/DDBJ whole genome shotgun (WGS) entry which is preliminary data.</text>
</comment>
<organism evidence="2 3">
    <name type="scientific">Papaver atlanticum</name>
    <dbReference type="NCBI Taxonomy" id="357466"/>
    <lineage>
        <taxon>Eukaryota</taxon>
        <taxon>Viridiplantae</taxon>
        <taxon>Streptophyta</taxon>
        <taxon>Embryophyta</taxon>
        <taxon>Tracheophyta</taxon>
        <taxon>Spermatophyta</taxon>
        <taxon>Magnoliopsida</taxon>
        <taxon>Ranunculales</taxon>
        <taxon>Papaveraceae</taxon>
        <taxon>Papaveroideae</taxon>
        <taxon>Papaver</taxon>
    </lineage>
</organism>
<sequence length="115" mass="13565">MAKGDMMGDYRLMLRREQLQGHGGCTEINPPPPSVLLQFFTLIDLIQFFSEFIFFIQIFPRMDSQGKVLGFDQRRSPRIIDRQSHHPRRSPRIIERKSQQQRDVYLQGCHAAYAR</sequence>
<feature type="region of interest" description="Disordered" evidence="1">
    <location>
        <begin position="76"/>
        <end position="101"/>
    </location>
</feature>
<evidence type="ECO:0000256" key="1">
    <source>
        <dbReference type="SAM" id="MobiDB-lite"/>
    </source>
</evidence>
<dbReference type="Proteomes" id="UP001202328">
    <property type="component" value="Unassembled WGS sequence"/>
</dbReference>
<reference evidence="2" key="1">
    <citation type="submission" date="2022-04" db="EMBL/GenBank/DDBJ databases">
        <title>A functionally conserved STORR gene fusion in Papaver species that diverged 16.8 million years ago.</title>
        <authorList>
            <person name="Catania T."/>
        </authorList>
    </citation>
    <scope>NUCLEOTIDE SEQUENCE</scope>
    <source>
        <strain evidence="2">S-188037</strain>
    </source>
</reference>
<name>A0AAD4S1V8_9MAGN</name>
<protein>
    <submittedName>
        <fullName evidence="2">Uncharacterized protein</fullName>
    </submittedName>
</protein>
<evidence type="ECO:0000313" key="2">
    <source>
        <dbReference type="EMBL" id="KAI3853770.1"/>
    </source>
</evidence>
<proteinExistence type="predicted"/>
<dbReference type="AlphaFoldDB" id="A0AAD4S1V8"/>
<keyword evidence="3" id="KW-1185">Reference proteome</keyword>
<evidence type="ECO:0000313" key="3">
    <source>
        <dbReference type="Proteomes" id="UP001202328"/>
    </source>
</evidence>
<gene>
    <name evidence="2" type="ORF">MKW98_025287</name>
</gene>